<dbReference type="RefSeq" id="WP_128396211.1">
    <property type="nucleotide sequence ID" value="NZ_SHKO01000004.1"/>
</dbReference>
<evidence type="ECO:0000256" key="4">
    <source>
        <dbReference type="ARBA" id="ARBA00009845"/>
    </source>
</evidence>
<evidence type="ECO:0000256" key="5">
    <source>
        <dbReference type="ARBA" id="ARBA00011271"/>
    </source>
</evidence>
<dbReference type="GO" id="GO:0009316">
    <property type="term" value="C:3-isopropylmalate dehydratase complex"/>
    <property type="evidence" value="ECO:0007669"/>
    <property type="project" value="InterPro"/>
</dbReference>
<dbReference type="GO" id="GO:0003861">
    <property type="term" value="F:3-isopropylmalate dehydratase activity"/>
    <property type="evidence" value="ECO:0007669"/>
    <property type="project" value="UniProtKB-UniRule"/>
</dbReference>
<dbReference type="Proteomes" id="UP000293398">
    <property type="component" value="Unassembled WGS sequence"/>
</dbReference>
<comment type="catalytic activity">
    <reaction evidence="1 10">
        <text>(2R,3S)-3-isopropylmalate = (2S)-2-isopropylmalate</text>
        <dbReference type="Rhea" id="RHEA:32287"/>
        <dbReference type="ChEBI" id="CHEBI:1178"/>
        <dbReference type="ChEBI" id="CHEBI:35121"/>
        <dbReference type="EC" id="4.2.1.33"/>
    </reaction>
</comment>
<sequence length="218" mass="24767">MEAFTIHEGLVAPLDRENVDTDLIIPKQFLKSIKRSGFGPNLFDELRYLDHGEPGMDNSNRPLNPEFVLNQPRYQGASVLLARKNFGCGSSREHAPWALTQYGFKAIIAPSYADIFFNNSFKNGLLPIVLSELEVSRLFDEVRAFNGYKLRIDLERQVVIAADGRELGFEVDAFRKYCLLNGFDDIGLTLRRSDQIRTFEAERLARHPWLEGSAGLSR</sequence>
<dbReference type="GO" id="GO:0009098">
    <property type="term" value="P:L-leucine biosynthetic process"/>
    <property type="evidence" value="ECO:0007669"/>
    <property type="project" value="UniProtKB-UniRule"/>
</dbReference>
<dbReference type="EMBL" id="SHKO01000004">
    <property type="protein sequence ID" value="RZT92132.1"/>
    <property type="molecule type" value="Genomic_DNA"/>
</dbReference>
<dbReference type="InterPro" id="IPR033940">
    <property type="entry name" value="IPMI_Swivel"/>
</dbReference>
<dbReference type="InterPro" id="IPR050075">
    <property type="entry name" value="LeuD"/>
</dbReference>
<dbReference type="NCBIfam" id="NF002458">
    <property type="entry name" value="PRK01641.1"/>
    <property type="match status" value="1"/>
</dbReference>
<comment type="function">
    <text evidence="2 10">Catalyzes the isomerization between 2-isopropylmalate and 3-isopropylmalate, via the formation of 2-isopropylmaleate.</text>
</comment>
<evidence type="ECO:0000256" key="10">
    <source>
        <dbReference type="HAMAP-Rule" id="MF_01031"/>
    </source>
</evidence>
<evidence type="ECO:0000256" key="2">
    <source>
        <dbReference type="ARBA" id="ARBA00002695"/>
    </source>
</evidence>
<evidence type="ECO:0000256" key="8">
    <source>
        <dbReference type="ARBA" id="ARBA00023239"/>
    </source>
</evidence>
<evidence type="ECO:0000256" key="9">
    <source>
        <dbReference type="ARBA" id="ARBA00023304"/>
    </source>
</evidence>
<keyword evidence="9 10" id="KW-0100">Branched-chain amino acid biosynthesis</keyword>
<evidence type="ECO:0000256" key="6">
    <source>
        <dbReference type="ARBA" id="ARBA00022430"/>
    </source>
</evidence>
<evidence type="ECO:0000313" key="12">
    <source>
        <dbReference type="EMBL" id="RZT92132.1"/>
    </source>
</evidence>
<dbReference type="EC" id="4.2.1.33" evidence="10"/>
<comment type="pathway">
    <text evidence="3 10">Amino-acid biosynthesis; L-leucine biosynthesis; L-leucine from 3-methyl-2-oxobutanoate: step 2/4.</text>
</comment>
<dbReference type="InterPro" id="IPR004431">
    <property type="entry name" value="3-IsopropMal_deHydase_ssu"/>
</dbReference>
<dbReference type="FunFam" id="3.20.19.10:FF:000003">
    <property type="entry name" value="3-isopropylmalate dehydratase small subunit"/>
    <property type="match status" value="1"/>
</dbReference>
<comment type="subunit">
    <text evidence="5 10">Heterodimer of LeuC and LeuD.</text>
</comment>
<keyword evidence="13" id="KW-1185">Reference proteome</keyword>
<name>A0A4Q7VBG3_9BURK</name>
<evidence type="ECO:0000256" key="7">
    <source>
        <dbReference type="ARBA" id="ARBA00022605"/>
    </source>
</evidence>
<dbReference type="CDD" id="cd01577">
    <property type="entry name" value="IPMI_Swivel"/>
    <property type="match status" value="1"/>
</dbReference>
<organism evidence="12 13">
    <name type="scientific">Advenella incenata</name>
    <dbReference type="NCBI Taxonomy" id="267800"/>
    <lineage>
        <taxon>Bacteria</taxon>
        <taxon>Pseudomonadati</taxon>
        <taxon>Pseudomonadota</taxon>
        <taxon>Betaproteobacteria</taxon>
        <taxon>Burkholderiales</taxon>
        <taxon>Alcaligenaceae</taxon>
    </lineage>
</organism>
<dbReference type="AlphaFoldDB" id="A0A4Q7VBG3"/>
<dbReference type="SUPFAM" id="SSF52016">
    <property type="entry name" value="LeuD/IlvD-like"/>
    <property type="match status" value="1"/>
</dbReference>
<dbReference type="Pfam" id="PF00694">
    <property type="entry name" value="Aconitase_C"/>
    <property type="match status" value="1"/>
</dbReference>
<dbReference type="UniPathway" id="UPA00048">
    <property type="reaction ID" value="UER00071"/>
</dbReference>
<dbReference type="InterPro" id="IPR000573">
    <property type="entry name" value="AconitaseA/IPMdHydase_ssu_swvl"/>
</dbReference>
<dbReference type="OrthoDB" id="9777465at2"/>
<dbReference type="Gene3D" id="3.20.19.10">
    <property type="entry name" value="Aconitase, domain 4"/>
    <property type="match status" value="1"/>
</dbReference>
<keyword evidence="8 10" id="KW-0456">Lyase</keyword>
<dbReference type="PANTHER" id="PTHR43345:SF5">
    <property type="entry name" value="3-ISOPROPYLMALATE DEHYDRATASE SMALL SUBUNIT"/>
    <property type="match status" value="1"/>
</dbReference>
<evidence type="ECO:0000256" key="1">
    <source>
        <dbReference type="ARBA" id="ARBA00000491"/>
    </source>
</evidence>
<evidence type="ECO:0000256" key="3">
    <source>
        <dbReference type="ARBA" id="ARBA00004729"/>
    </source>
</evidence>
<dbReference type="PANTHER" id="PTHR43345">
    <property type="entry name" value="3-ISOPROPYLMALATE DEHYDRATASE SMALL SUBUNIT 2-RELATED-RELATED"/>
    <property type="match status" value="1"/>
</dbReference>
<comment type="similarity">
    <text evidence="4 10">Belongs to the LeuD family. LeuD type 1 subfamily.</text>
</comment>
<evidence type="ECO:0000259" key="11">
    <source>
        <dbReference type="Pfam" id="PF00694"/>
    </source>
</evidence>
<comment type="caution">
    <text evidence="12">The sequence shown here is derived from an EMBL/GenBank/DDBJ whole genome shotgun (WGS) entry which is preliminary data.</text>
</comment>
<dbReference type="NCBIfam" id="TIGR00171">
    <property type="entry name" value="leuD"/>
    <property type="match status" value="1"/>
</dbReference>
<reference evidence="12 13" key="1">
    <citation type="submission" date="2019-02" db="EMBL/GenBank/DDBJ databases">
        <title>Genomic Encyclopedia of Type Strains, Phase IV (KMG-IV): sequencing the most valuable type-strain genomes for metagenomic binning, comparative biology and taxonomic classification.</title>
        <authorList>
            <person name="Goeker M."/>
        </authorList>
    </citation>
    <scope>NUCLEOTIDE SEQUENCE [LARGE SCALE GENOMIC DNA]</scope>
    <source>
        <strain evidence="12 13">DSM 23814</strain>
    </source>
</reference>
<dbReference type="HAMAP" id="MF_01031">
    <property type="entry name" value="LeuD_type1"/>
    <property type="match status" value="1"/>
</dbReference>
<keyword evidence="6 10" id="KW-0432">Leucine biosynthesis</keyword>
<protein>
    <recommendedName>
        <fullName evidence="10">3-isopropylmalate dehydratase small subunit</fullName>
        <ecNumber evidence="10">4.2.1.33</ecNumber>
    </recommendedName>
    <alternativeName>
        <fullName evidence="10">Alpha-IPM isomerase</fullName>
        <shortName evidence="10">IPMI</shortName>
    </alternativeName>
    <alternativeName>
        <fullName evidence="10">Isopropylmalate isomerase</fullName>
    </alternativeName>
</protein>
<evidence type="ECO:0000313" key="13">
    <source>
        <dbReference type="Proteomes" id="UP000293398"/>
    </source>
</evidence>
<feature type="domain" description="Aconitase A/isopropylmalate dehydratase small subunit swivel" evidence="11">
    <location>
        <begin position="1"/>
        <end position="132"/>
    </location>
</feature>
<proteinExistence type="inferred from homology"/>
<keyword evidence="7 10" id="KW-0028">Amino-acid biosynthesis</keyword>
<accession>A0A4Q7VBG3</accession>
<dbReference type="InterPro" id="IPR015928">
    <property type="entry name" value="Aconitase/3IPM_dehydase_swvl"/>
</dbReference>
<gene>
    <name evidence="10" type="primary">leuD</name>
    <name evidence="12" type="ORF">EV681_4040</name>
</gene>